<organism evidence="7 8">
    <name type="scientific">Rhodocytophaga rosea</name>
    <dbReference type="NCBI Taxonomy" id="2704465"/>
    <lineage>
        <taxon>Bacteria</taxon>
        <taxon>Pseudomonadati</taxon>
        <taxon>Bacteroidota</taxon>
        <taxon>Cytophagia</taxon>
        <taxon>Cytophagales</taxon>
        <taxon>Rhodocytophagaceae</taxon>
        <taxon>Rhodocytophaga</taxon>
    </lineage>
</organism>
<reference evidence="7 8" key="1">
    <citation type="submission" date="2020-01" db="EMBL/GenBank/DDBJ databases">
        <authorList>
            <person name="Kim M.K."/>
        </authorList>
    </citation>
    <scope>NUCLEOTIDE SEQUENCE [LARGE SCALE GENOMIC DNA]</scope>
    <source>
        <strain evidence="7 8">172606-1</strain>
    </source>
</reference>
<keyword evidence="3 6" id="KW-0812">Transmembrane</keyword>
<dbReference type="Proteomes" id="UP000480178">
    <property type="component" value="Chromosome"/>
</dbReference>
<feature type="transmembrane region" description="Helical" evidence="6">
    <location>
        <begin position="74"/>
        <end position="92"/>
    </location>
</feature>
<proteinExistence type="predicted"/>
<evidence type="ECO:0000313" key="8">
    <source>
        <dbReference type="Proteomes" id="UP000480178"/>
    </source>
</evidence>
<dbReference type="KEGG" id="rhoz:GXP67_25360"/>
<feature type="transmembrane region" description="Helical" evidence="6">
    <location>
        <begin position="113"/>
        <end position="134"/>
    </location>
</feature>
<keyword evidence="4 6" id="KW-1133">Transmembrane helix</keyword>
<evidence type="ECO:0008006" key="9">
    <source>
        <dbReference type="Google" id="ProtNLM"/>
    </source>
</evidence>
<keyword evidence="5 6" id="KW-0472">Membrane</keyword>
<keyword evidence="2" id="KW-1003">Cell membrane</keyword>
<dbReference type="RefSeq" id="WP_162445721.1">
    <property type="nucleotide sequence ID" value="NZ_CP048222.1"/>
</dbReference>
<dbReference type="AlphaFoldDB" id="A0A6C0GP83"/>
<evidence type="ECO:0000256" key="4">
    <source>
        <dbReference type="ARBA" id="ARBA00022989"/>
    </source>
</evidence>
<dbReference type="Pfam" id="PF01810">
    <property type="entry name" value="LysE"/>
    <property type="match status" value="1"/>
</dbReference>
<accession>A0A6C0GP83</accession>
<dbReference type="EMBL" id="CP048222">
    <property type="protein sequence ID" value="QHT69737.1"/>
    <property type="molecule type" value="Genomic_DNA"/>
</dbReference>
<dbReference type="GO" id="GO:0005886">
    <property type="term" value="C:plasma membrane"/>
    <property type="evidence" value="ECO:0007669"/>
    <property type="project" value="UniProtKB-SubCell"/>
</dbReference>
<feature type="transmembrane region" description="Helical" evidence="6">
    <location>
        <begin position="185"/>
        <end position="202"/>
    </location>
</feature>
<evidence type="ECO:0000256" key="6">
    <source>
        <dbReference type="SAM" id="Phobius"/>
    </source>
</evidence>
<feature type="transmembrane region" description="Helical" evidence="6">
    <location>
        <begin position="6"/>
        <end position="34"/>
    </location>
</feature>
<evidence type="ECO:0000256" key="2">
    <source>
        <dbReference type="ARBA" id="ARBA00022475"/>
    </source>
</evidence>
<evidence type="ECO:0000256" key="3">
    <source>
        <dbReference type="ARBA" id="ARBA00022692"/>
    </source>
</evidence>
<evidence type="ECO:0000256" key="1">
    <source>
        <dbReference type="ARBA" id="ARBA00004651"/>
    </source>
</evidence>
<dbReference type="GO" id="GO:0006865">
    <property type="term" value="P:amino acid transport"/>
    <property type="evidence" value="ECO:0007669"/>
    <property type="project" value="InterPro"/>
</dbReference>
<feature type="transmembrane region" description="Helical" evidence="6">
    <location>
        <begin position="41"/>
        <end position="62"/>
    </location>
</feature>
<protein>
    <recommendedName>
        <fullName evidence="9">LysE family transporter</fullName>
    </recommendedName>
</protein>
<name>A0A6C0GP83_9BACT</name>
<comment type="subcellular location">
    <subcellularLocation>
        <location evidence="1">Cell membrane</location>
        <topology evidence="1">Multi-pass membrane protein</topology>
    </subcellularLocation>
</comment>
<gene>
    <name evidence="7" type="ORF">GXP67_25360</name>
</gene>
<sequence>MNIIVLNFLAGAIVSFLGSLPVGVLNVTIIHIALRRGLSAAFYFAIACAIIELIYSYIAVLLTQAAFHLEAFTLWFHIFSILVFMGAGIYYLRKKPSSPKSPNHAQAFYQGTILSIMNIVAIPFWLIYTSLLSSHQWIQLDSQVSITYYISGIALGTLLSLLSFALFSHKINQRFVLESVKVNRIMGLLLIATSLVEAVYILQ</sequence>
<dbReference type="InterPro" id="IPR001123">
    <property type="entry name" value="LeuE-type"/>
</dbReference>
<keyword evidence="8" id="KW-1185">Reference proteome</keyword>
<feature type="transmembrane region" description="Helical" evidence="6">
    <location>
        <begin position="146"/>
        <end position="165"/>
    </location>
</feature>
<evidence type="ECO:0000313" key="7">
    <source>
        <dbReference type="EMBL" id="QHT69737.1"/>
    </source>
</evidence>
<evidence type="ECO:0000256" key="5">
    <source>
        <dbReference type="ARBA" id="ARBA00023136"/>
    </source>
</evidence>